<dbReference type="InterPro" id="IPR013324">
    <property type="entry name" value="RNA_pol_sigma_r3/r4-like"/>
</dbReference>
<evidence type="ECO:0000313" key="8">
    <source>
        <dbReference type="Proteomes" id="UP001314796"/>
    </source>
</evidence>
<sequence length="187" mass="21795">MEQEALLIKRATRGDEAAFREIVDGYKKYVFAIILNITKNQQEAENIAQETFLKVYSSLQNYQGQGFKGWIGKIAVHKAIDWNRKRHREGEGLLVYMQNQESTSSLTEPSPEERILKEEEVKKLKMTLQQLPHKYGGVLEKYFLQSMSYKEIAELEGISVRTVESRLYRGKNLLREAWREEGYDATL</sequence>
<reference evidence="7 8" key="1">
    <citation type="submission" date="2021-01" db="EMBL/GenBank/DDBJ databases">
        <title>Genomic Encyclopedia of Type Strains, Phase IV (KMG-IV): sequencing the most valuable type-strain genomes for metagenomic binning, comparative biology and taxonomic classification.</title>
        <authorList>
            <person name="Goeker M."/>
        </authorList>
    </citation>
    <scope>NUCLEOTIDE SEQUENCE [LARGE SCALE GENOMIC DNA]</scope>
    <source>
        <strain evidence="7 8">DSM 25890</strain>
    </source>
</reference>
<dbReference type="Proteomes" id="UP001314796">
    <property type="component" value="Unassembled WGS sequence"/>
</dbReference>
<dbReference type="NCBIfam" id="TIGR02937">
    <property type="entry name" value="sigma70-ECF"/>
    <property type="match status" value="1"/>
</dbReference>
<dbReference type="InterPro" id="IPR036388">
    <property type="entry name" value="WH-like_DNA-bd_sf"/>
</dbReference>
<dbReference type="Pfam" id="PF04542">
    <property type="entry name" value="Sigma70_r2"/>
    <property type="match status" value="1"/>
</dbReference>
<evidence type="ECO:0000256" key="1">
    <source>
        <dbReference type="ARBA" id="ARBA00010641"/>
    </source>
</evidence>
<name>A0ABS2NN24_9FIRM</name>
<dbReference type="Gene3D" id="1.10.1740.10">
    <property type="match status" value="1"/>
</dbReference>
<dbReference type="InterPro" id="IPR014284">
    <property type="entry name" value="RNA_pol_sigma-70_dom"/>
</dbReference>
<keyword evidence="4" id="KW-0804">Transcription</keyword>
<dbReference type="InterPro" id="IPR039425">
    <property type="entry name" value="RNA_pol_sigma-70-like"/>
</dbReference>
<dbReference type="InterPro" id="IPR007627">
    <property type="entry name" value="RNA_pol_sigma70_r2"/>
</dbReference>
<evidence type="ECO:0000313" key="7">
    <source>
        <dbReference type="EMBL" id="MBM7614321.1"/>
    </source>
</evidence>
<gene>
    <name evidence="7" type="ORF">JOC73_000832</name>
</gene>
<keyword evidence="3" id="KW-0731">Sigma factor</keyword>
<evidence type="ECO:0000259" key="6">
    <source>
        <dbReference type="Pfam" id="PF08281"/>
    </source>
</evidence>
<dbReference type="InterPro" id="IPR013249">
    <property type="entry name" value="RNA_pol_sigma70_r4_t2"/>
</dbReference>
<dbReference type="Gene3D" id="1.10.10.10">
    <property type="entry name" value="Winged helix-like DNA-binding domain superfamily/Winged helix DNA-binding domain"/>
    <property type="match status" value="1"/>
</dbReference>
<dbReference type="CDD" id="cd06171">
    <property type="entry name" value="Sigma70_r4"/>
    <property type="match status" value="1"/>
</dbReference>
<evidence type="ECO:0000256" key="2">
    <source>
        <dbReference type="ARBA" id="ARBA00023015"/>
    </source>
</evidence>
<feature type="domain" description="RNA polymerase sigma-70 region 2" evidence="5">
    <location>
        <begin position="23"/>
        <end position="88"/>
    </location>
</feature>
<dbReference type="Pfam" id="PF08281">
    <property type="entry name" value="Sigma70_r4_2"/>
    <property type="match status" value="1"/>
</dbReference>
<feature type="domain" description="RNA polymerase sigma factor 70 region 4 type 2" evidence="6">
    <location>
        <begin position="124"/>
        <end position="172"/>
    </location>
</feature>
<dbReference type="EMBL" id="JAFBEE010000003">
    <property type="protein sequence ID" value="MBM7614321.1"/>
    <property type="molecule type" value="Genomic_DNA"/>
</dbReference>
<protein>
    <submittedName>
        <fullName evidence="7">RNA polymerase sigma factor (Sigma-70 family)</fullName>
    </submittedName>
</protein>
<dbReference type="PANTHER" id="PTHR43133:SF60">
    <property type="entry name" value="RNA POLYMERASE SIGMA FACTOR SIGV"/>
    <property type="match status" value="1"/>
</dbReference>
<evidence type="ECO:0000259" key="5">
    <source>
        <dbReference type="Pfam" id="PF04542"/>
    </source>
</evidence>
<dbReference type="SUPFAM" id="SSF88946">
    <property type="entry name" value="Sigma2 domain of RNA polymerase sigma factors"/>
    <property type="match status" value="1"/>
</dbReference>
<evidence type="ECO:0000256" key="3">
    <source>
        <dbReference type="ARBA" id="ARBA00023082"/>
    </source>
</evidence>
<dbReference type="RefSeq" id="WP_204400595.1">
    <property type="nucleotide sequence ID" value="NZ_JAFBEE010000003.1"/>
</dbReference>
<dbReference type="PANTHER" id="PTHR43133">
    <property type="entry name" value="RNA POLYMERASE ECF-TYPE SIGMA FACTO"/>
    <property type="match status" value="1"/>
</dbReference>
<organism evidence="7 8">
    <name type="scientific">Alkaliphilus hydrothermalis</name>
    <dbReference type="NCBI Taxonomy" id="1482730"/>
    <lineage>
        <taxon>Bacteria</taxon>
        <taxon>Bacillati</taxon>
        <taxon>Bacillota</taxon>
        <taxon>Clostridia</taxon>
        <taxon>Peptostreptococcales</taxon>
        <taxon>Natronincolaceae</taxon>
        <taxon>Alkaliphilus</taxon>
    </lineage>
</organism>
<comment type="caution">
    <text evidence="7">The sequence shown here is derived from an EMBL/GenBank/DDBJ whole genome shotgun (WGS) entry which is preliminary data.</text>
</comment>
<comment type="similarity">
    <text evidence="1">Belongs to the sigma-70 factor family. ECF subfamily.</text>
</comment>
<accession>A0ABS2NN24</accession>
<evidence type="ECO:0000256" key="4">
    <source>
        <dbReference type="ARBA" id="ARBA00023163"/>
    </source>
</evidence>
<dbReference type="InterPro" id="IPR013325">
    <property type="entry name" value="RNA_pol_sigma_r2"/>
</dbReference>
<dbReference type="SUPFAM" id="SSF88659">
    <property type="entry name" value="Sigma3 and sigma4 domains of RNA polymerase sigma factors"/>
    <property type="match status" value="1"/>
</dbReference>
<keyword evidence="8" id="KW-1185">Reference proteome</keyword>
<proteinExistence type="inferred from homology"/>
<keyword evidence="2" id="KW-0805">Transcription regulation</keyword>